<feature type="active site" description="Nucleophile" evidence="10">
    <location>
        <position position="51"/>
    </location>
</feature>
<dbReference type="PANTHER" id="PTHR32194:SF0">
    <property type="entry name" value="ATP-DEPENDENT PROTEASE SUBUNIT HSLV"/>
    <property type="match status" value="1"/>
</dbReference>
<dbReference type="EMBL" id="FNCN01000008">
    <property type="protein sequence ID" value="SDG78284.1"/>
    <property type="molecule type" value="Genomic_DNA"/>
</dbReference>
<proteinExistence type="predicted"/>
<comment type="catalytic activity">
    <reaction evidence="1">
        <text>Cleavage of peptide bonds with very broad specificity.</text>
        <dbReference type="EC" id="3.4.25.1"/>
    </reaction>
</comment>
<keyword evidence="6" id="KW-0068">Autocatalytic cleavage</keyword>
<evidence type="ECO:0000256" key="6">
    <source>
        <dbReference type="ARBA" id="ARBA00022813"/>
    </source>
</evidence>
<dbReference type="AlphaFoldDB" id="A0A1G7X264"/>
<keyword evidence="4" id="KW-0888">Threonine protease</keyword>
<keyword evidence="2" id="KW-0963">Cytoplasm</keyword>
<keyword evidence="7 11" id="KW-0647">Proteasome</keyword>
<dbReference type="Gene3D" id="3.60.20.10">
    <property type="entry name" value="Glutamine Phosphoribosylpyrophosphate, subunit 1, domain 1"/>
    <property type="match status" value="1"/>
</dbReference>
<sequence>MKAGPGGEELPLFAHHTSSFLDLVEARQPDMLPWNRVDENTADTTAIPHGTTVLAATFPGGVMVAGDRRATAGNMIVNRELEKVALADDYSIIAYAGAVSMSLELIRLFQFELQHYEKVQGRSLSTAGKANRLAAMVRANLGLAAQGMVALPLYAGYDEAKGTGHIFSYDIGGGPYEERGFYALGSGSPYARGAMKKLYRDDLTVDELARACVEALYDAADDDAATGGPDLTRGIYPVLAVATADGARRYSDDEAAAIARTVVDARMTSPLGPKAPLRP</sequence>
<dbReference type="InterPro" id="IPR022483">
    <property type="entry name" value="PSB_actinobac"/>
</dbReference>
<dbReference type="CDD" id="cd01906">
    <property type="entry name" value="proteasome_protease_HslV"/>
    <property type="match status" value="1"/>
</dbReference>
<dbReference type="InterPro" id="IPR029055">
    <property type="entry name" value="Ntn_hydrolases_N"/>
</dbReference>
<dbReference type="STRING" id="504805.SAMN05421505_1086"/>
<dbReference type="PRINTS" id="PR00141">
    <property type="entry name" value="PROTEASOME"/>
</dbReference>
<dbReference type="GO" id="GO:0010498">
    <property type="term" value="P:proteasomal protein catabolic process"/>
    <property type="evidence" value="ECO:0007669"/>
    <property type="project" value="UniProtKB-UniRule"/>
</dbReference>
<keyword evidence="12" id="KW-1185">Reference proteome</keyword>
<evidence type="ECO:0000256" key="7">
    <source>
        <dbReference type="ARBA" id="ARBA00022942"/>
    </source>
</evidence>
<dbReference type="SUPFAM" id="SSF56235">
    <property type="entry name" value="N-terminal nucleophile aminohydrolases (Ntn hydrolases)"/>
    <property type="match status" value="1"/>
</dbReference>
<evidence type="ECO:0000256" key="10">
    <source>
        <dbReference type="PIRSR" id="PIRSR600243-1"/>
    </source>
</evidence>
<dbReference type="GO" id="GO:0005737">
    <property type="term" value="C:cytoplasm"/>
    <property type="evidence" value="ECO:0007669"/>
    <property type="project" value="TreeGrafter"/>
</dbReference>
<organism evidence="11 12">
    <name type="scientific">Sinosporangium album</name>
    <dbReference type="NCBI Taxonomy" id="504805"/>
    <lineage>
        <taxon>Bacteria</taxon>
        <taxon>Bacillati</taxon>
        <taxon>Actinomycetota</taxon>
        <taxon>Actinomycetes</taxon>
        <taxon>Streptosporangiales</taxon>
        <taxon>Streptosporangiaceae</taxon>
        <taxon>Sinosporangium</taxon>
    </lineage>
</organism>
<accession>A0A1G7X264</accession>
<evidence type="ECO:0000256" key="4">
    <source>
        <dbReference type="ARBA" id="ARBA00022698"/>
    </source>
</evidence>
<keyword evidence="5" id="KW-0378">Hydrolase</keyword>
<evidence type="ECO:0000256" key="2">
    <source>
        <dbReference type="ARBA" id="ARBA00022490"/>
    </source>
</evidence>
<dbReference type="InterPro" id="IPR000243">
    <property type="entry name" value="Pept_T1A_subB"/>
</dbReference>
<dbReference type="NCBIfam" id="TIGR03690">
    <property type="entry name" value="20S_bact_beta"/>
    <property type="match status" value="1"/>
</dbReference>
<reference evidence="11 12" key="1">
    <citation type="submission" date="2016-10" db="EMBL/GenBank/DDBJ databases">
        <authorList>
            <person name="de Groot N.N."/>
        </authorList>
    </citation>
    <scope>NUCLEOTIDE SEQUENCE [LARGE SCALE GENOMIC DNA]</scope>
    <source>
        <strain evidence="11 12">CPCC 201354</strain>
    </source>
</reference>
<evidence type="ECO:0000256" key="8">
    <source>
        <dbReference type="ARBA" id="ARBA00023145"/>
    </source>
</evidence>
<evidence type="ECO:0000313" key="11">
    <source>
        <dbReference type="EMBL" id="SDG78284.1"/>
    </source>
</evidence>
<name>A0A1G7X264_9ACTN</name>
<dbReference type="GO" id="GO:0004298">
    <property type="term" value="F:threonine-type endopeptidase activity"/>
    <property type="evidence" value="ECO:0007669"/>
    <property type="project" value="UniProtKB-UniRule"/>
</dbReference>
<keyword evidence="8" id="KW-0865">Zymogen</keyword>
<protein>
    <recommendedName>
        <fullName evidence="9">Proteasome subunit beta</fullName>
        <ecNumber evidence="9">3.4.25.1</ecNumber>
    </recommendedName>
</protein>
<dbReference type="PROSITE" id="PS51476">
    <property type="entry name" value="PROTEASOME_BETA_2"/>
    <property type="match status" value="1"/>
</dbReference>
<dbReference type="InterPro" id="IPR023333">
    <property type="entry name" value="Proteasome_suB-type"/>
</dbReference>
<evidence type="ECO:0000256" key="5">
    <source>
        <dbReference type="ARBA" id="ARBA00022801"/>
    </source>
</evidence>
<evidence type="ECO:0000256" key="3">
    <source>
        <dbReference type="ARBA" id="ARBA00022670"/>
    </source>
</evidence>
<evidence type="ECO:0000313" key="12">
    <source>
        <dbReference type="Proteomes" id="UP000198923"/>
    </source>
</evidence>
<gene>
    <name evidence="11" type="ORF">SAMN05421505_1086</name>
</gene>
<dbReference type="EC" id="3.4.25.1" evidence="9"/>
<evidence type="ECO:0000256" key="1">
    <source>
        <dbReference type="ARBA" id="ARBA00001198"/>
    </source>
</evidence>
<evidence type="ECO:0000256" key="9">
    <source>
        <dbReference type="NCBIfam" id="TIGR03690"/>
    </source>
</evidence>
<dbReference type="Proteomes" id="UP000198923">
    <property type="component" value="Unassembled WGS sequence"/>
</dbReference>
<dbReference type="Pfam" id="PF00227">
    <property type="entry name" value="Proteasome"/>
    <property type="match status" value="1"/>
</dbReference>
<dbReference type="InterPro" id="IPR001353">
    <property type="entry name" value="Proteasome_sua/b"/>
</dbReference>
<dbReference type="PANTHER" id="PTHR32194">
    <property type="entry name" value="METALLOPROTEASE TLDD"/>
    <property type="match status" value="1"/>
</dbReference>
<keyword evidence="3" id="KW-0645">Protease</keyword>
<dbReference type="GO" id="GO:0019774">
    <property type="term" value="C:proteasome core complex, beta-subunit complex"/>
    <property type="evidence" value="ECO:0007669"/>
    <property type="project" value="UniProtKB-ARBA"/>
</dbReference>